<reference evidence="3" key="1">
    <citation type="submission" date="2017-08" db="EMBL/GenBank/DDBJ databases">
        <title>A dynamic microbial community with high functional redundancy inhabits the cold, oxic subseafloor aquifer.</title>
        <authorList>
            <person name="Tully B.J."/>
            <person name="Wheat C.G."/>
            <person name="Glazer B.T."/>
            <person name="Huber J.A."/>
        </authorList>
    </citation>
    <scope>NUCLEOTIDE SEQUENCE [LARGE SCALE GENOMIC DNA]</scope>
</reference>
<gene>
    <name evidence="2" type="ORF">COC19_08160</name>
</gene>
<feature type="transmembrane region" description="Helical" evidence="1">
    <location>
        <begin position="32"/>
        <end position="49"/>
    </location>
</feature>
<evidence type="ECO:0000313" key="3">
    <source>
        <dbReference type="Proteomes" id="UP000218172"/>
    </source>
</evidence>
<organism evidence="2 3">
    <name type="scientific">SAR86 cluster bacterium</name>
    <dbReference type="NCBI Taxonomy" id="2030880"/>
    <lineage>
        <taxon>Bacteria</taxon>
        <taxon>Pseudomonadati</taxon>
        <taxon>Pseudomonadota</taxon>
        <taxon>Gammaproteobacteria</taxon>
        <taxon>SAR86 cluster</taxon>
    </lineage>
</organism>
<name>A0A2A4MFP3_9GAMM</name>
<comment type="caution">
    <text evidence="2">The sequence shown here is derived from an EMBL/GenBank/DDBJ whole genome shotgun (WGS) entry which is preliminary data.</text>
</comment>
<keyword evidence="1" id="KW-0472">Membrane</keyword>
<keyword evidence="1" id="KW-1133">Transmembrane helix</keyword>
<accession>A0A2A4MFP3</accession>
<evidence type="ECO:0000256" key="1">
    <source>
        <dbReference type="SAM" id="Phobius"/>
    </source>
</evidence>
<dbReference type="AlphaFoldDB" id="A0A2A4MFP3"/>
<evidence type="ECO:0000313" key="2">
    <source>
        <dbReference type="EMBL" id="PCH58841.1"/>
    </source>
</evidence>
<dbReference type="Proteomes" id="UP000218172">
    <property type="component" value="Unassembled WGS sequence"/>
</dbReference>
<dbReference type="EMBL" id="NVQR01000150">
    <property type="protein sequence ID" value="PCH58841.1"/>
    <property type="molecule type" value="Genomic_DNA"/>
</dbReference>
<sequence>MYIPRPILILLTSIYLLILLSTDWVSQPEGPWYRPFIVGLLIIIIAAWTHRERDSDEL</sequence>
<feature type="transmembrane region" description="Helical" evidence="1">
    <location>
        <begin position="7"/>
        <end position="26"/>
    </location>
</feature>
<protein>
    <submittedName>
        <fullName evidence="2">Uncharacterized protein</fullName>
    </submittedName>
</protein>
<proteinExistence type="predicted"/>
<keyword evidence="1" id="KW-0812">Transmembrane</keyword>